<proteinExistence type="predicted"/>
<dbReference type="OrthoDB" id="5244042at2"/>
<dbReference type="EMBL" id="BHYK01000004">
    <property type="protein sequence ID" value="GCD09430.1"/>
    <property type="molecule type" value="Genomic_DNA"/>
</dbReference>
<feature type="transmembrane region" description="Helical" evidence="2">
    <location>
        <begin position="12"/>
        <end position="37"/>
    </location>
</feature>
<evidence type="ECO:0000313" key="3">
    <source>
        <dbReference type="EMBL" id="GCD09430.1"/>
    </source>
</evidence>
<protein>
    <recommendedName>
        <fullName evidence="5">DUF4446 domain-containing protein</fullName>
    </recommendedName>
</protein>
<comment type="caution">
    <text evidence="3">The sequence shown here is derived from an EMBL/GenBank/DDBJ whole genome shotgun (WGS) entry which is preliminary data.</text>
</comment>
<gene>
    <name evidence="3" type="ORF">Ctaglu_10530</name>
</gene>
<keyword evidence="2" id="KW-1133">Transmembrane helix</keyword>
<feature type="coiled-coil region" evidence="1">
    <location>
        <begin position="37"/>
        <end position="73"/>
    </location>
</feature>
<evidence type="ECO:0000256" key="1">
    <source>
        <dbReference type="SAM" id="Coils"/>
    </source>
</evidence>
<dbReference type="Pfam" id="PF14584">
    <property type="entry name" value="DUF4446"/>
    <property type="match status" value="1"/>
</dbReference>
<organism evidence="3 4">
    <name type="scientific">Clostridium tagluense</name>
    <dbReference type="NCBI Taxonomy" id="360422"/>
    <lineage>
        <taxon>Bacteria</taxon>
        <taxon>Bacillati</taxon>
        <taxon>Bacillota</taxon>
        <taxon>Clostridia</taxon>
        <taxon>Eubacteriales</taxon>
        <taxon>Clostridiaceae</taxon>
        <taxon>Clostridium</taxon>
    </lineage>
</organism>
<evidence type="ECO:0008006" key="5">
    <source>
        <dbReference type="Google" id="ProtNLM"/>
    </source>
</evidence>
<keyword evidence="4" id="KW-1185">Reference proteome</keyword>
<reference evidence="3 4" key="1">
    <citation type="submission" date="2018-11" db="EMBL/GenBank/DDBJ databases">
        <title>Genome sequencing and assembly of Clostridium tagluense strain A121.</title>
        <authorList>
            <person name="Murakami T."/>
            <person name="Segawa T."/>
            <person name="Shcherbakova V.A."/>
            <person name="Mori H."/>
            <person name="Yoshimura Y."/>
        </authorList>
    </citation>
    <scope>NUCLEOTIDE SEQUENCE [LARGE SCALE GENOMIC DNA]</scope>
    <source>
        <strain evidence="3 4">A121</strain>
    </source>
</reference>
<accession>A0A401UIQ4</accession>
<dbReference type="InterPro" id="IPR027981">
    <property type="entry name" value="DUF4446"/>
</dbReference>
<evidence type="ECO:0000256" key="2">
    <source>
        <dbReference type="SAM" id="Phobius"/>
    </source>
</evidence>
<name>A0A401UIQ4_9CLOT</name>
<dbReference type="Proteomes" id="UP000287872">
    <property type="component" value="Unassembled WGS sequence"/>
</dbReference>
<evidence type="ECO:0000313" key="4">
    <source>
        <dbReference type="Proteomes" id="UP000287872"/>
    </source>
</evidence>
<keyword evidence="2" id="KW-0812">Transmembrane</keyword>
<keyword evidence="1" id="KW-0175">Coiled coil</keyword>
<dbReference type="RefSeq" id="WP_124998823.1">
    <property type="nucleotide sequence ID" value="NZ_BHYK01000004.1"/>
</dbReference>
<dbReference type="AlphaFoldDB" id="A0A401UIQ4"/>
<sequence length="168" mass="19151">MQSIFSFINSSHIYITLALIILVIILMIIIITTYVSLNKLETKYRKLMRGVNNKNLEDMVISYLDKIDGVKEENMLMKQMYEEINGELKTCIQKTSIVRYRAFDDVGSDLSYSIALLDGNNNGVVLTSIYGRNESTTYAKPIDKGISRYDLSEEENKVLKDAVSSKNK</sequence>
<keyword evidence="2" id="KW-0472">Membrane</keyword>